<dbReference type="Proteomes" id="UP000249091">
    <property type="component" value="Chromosome 1"/>
</dbReference>
<sequence>MGIGKGVFANHGLDFRLVDVQPAGAVPGTPGVFSGRAFVGDALSARAFESLYADRGAVGECKEFLHVL</sequence>
<dbReference type="STRING" id="1219011.GCA_001895045_01225"/>
<dbReference type="EMBL" id="LS483468">
    <property type="protein sequence ID" value="SQI39559.1"/>
    <property type="molecule type" value="Genomic_DNA"/>
</dbReference>
<dbReference type="AlphaFoldDB" id="A0A2X4ULW3"/>
<evidence type="ECO:0000313" key="2">
    <source>
        <dbReference type="Proteomes" id="UP000249091"/>
    </source>
</evidence>
<dbReference type="KEGG" id="rcr:NCTC10994_04183"/>
<keyword evidence="2" id="KW-1185">Reference proteome</keyword>
<proteinExistence type="predicted"/>
<accession>A0A2X4ULW3</accession>
<protein>
    <submittedName>
        <fullName evidence="1">Uncharacterized protein</fullName>
    </submittedName>
</protein>
<name>A0A2X4ULW3_9NOCA</name>
<organism evidence="1 2">
    <name type="scientific">Rhodococcus coprophilus</name>
    <dbReference type="NCBI Taxonomy" id="38310"/>
    <lineage>
        <taxon>Bacteria</taxon>
        <taxon>Bacillati</taxon>
        <taxon>Actinomycetota</taxon>
        <taxon>Actinomycetes</taxon>
        <taxon>Mycobacteriales</taxon>
        <taxon>Nocardiaceae</taxon>
        <taxon>Rhodococcus</taxon>
    </lineage>
</organism>
<evidence type="ECO:0000313" key="1">
    <source>
        <dbReference type="EMBL" id="SQI39559.1"/>
    </source>
</evidence>
<reference evidence="1 2" key="1">
    <citation type="submission" date="2018-06" db="EMBL/GenBank/DDBJ databases">
        <authorList>
            <consortium name="Pathogen Informatics"/>
            <person name="Doyle S."/>
        </authorList>
    </citation>
    <scope>NUCLEOTIDE SEQUENCE [LARGE SCALE GENOMIC DNA]</scope>
    <source>
        <strain evidence="1 2">NCTC10994</strain>
    </source>
</reference>
<gene>
    <name evidence="1" type="ORF">NCTC10994_04183</name>
</gene>